<dbReference type="Proteomes" id="UP001139516">
    <property type="component" value="Unassembled WGS sequence"/>
</dbReference>
<dbReference type="RefSeq" id="WP_248666213.1">
    <property type="nucleotide sequence ID" value="NZ_JALPRX010000023.1"/>
</dbReference>
<dbReference type="Gene3D" id="3.40.190.150">
    <property type="entry name" value="Bordetella uptake gene, domain 1"/>
    <property type="match status" value="1"/>
</dbReference>
<dbReference type="PIRSF" id="PIRSF017082">
    <property type="entry name" value="YflP"/>
    <property type="match status" value="1"/>
</dbReference>
<dbReference type="PANTHER" id="PTHR42928">
    <property type="entry name" value="TRICARBOXYLATE-BINDING PROTEIN"/>
    <property type="match status" value="1"/>
</dbReference>
<evidence type="ECO:0000256" key="1">
    <source>
        <dbReference type="ARBA" id="ARBA00006987"/>
    </source>
</evidence>
<proteinExistence type="inferred from homology"/>
<dbReference type="EMBL" id="JALPRX010000023">
    <property type="protein sequence ID" value="MCK8784090.1"/>
    <property type="molecule type" value="Genomic_DNA"/>
</dbReference>
<dbReference type="PANTHER" id="PTHR42928:SF5">
    <property type="entry name" value="BLR1237 PROTEIN"/>
    <property type="match status" value="1"/>
</dbReference>
<dbReference type="SUPFAM" id="SSF53850">
    <property type="entry name" value="Periplasmic binding protein-like II"/>
    <property type="match status" value="1"/>
</dbReference>
<dbReference type="Pfam" id="PF03401">
    <property type="entry name" value="TctC"/>
    <property type="match status" value="1"/>
</dbReference>
<dbReference type="Gene3D" id="3.40.190.10">
    <property type="entry name" value="Periplasmic binding protein-like II"/>
    <property type="match status" value="1"/>
</dbReference>
<dbReference type="CDD" id="cd07012">
    <property type="entry name" value="PBP2_Bug_TTT"/>
    <property type="match status" value="1"/>
</dbReference>
<name>A0A9X1Y6L1_9PROT</name>
<comment type="similarity">
    <text evidence="1">Belongs to the UPF0065 (bug) family.</text>
</comment>
<evidence type="ECO:0000256" key="2">
    <source>
        <dbReference type="SAM" id="SignalP"/>
    </source>
</evidence>
<organism evidence="3 4">
    <name type="scientific">Roseomonas acroporae</name>
    <dbReference type="NCBI Taxonomy" id="2937791"/>
    <lineage>
        <taxon>Bacteria</taxon>
        <taxon>Pseudomonadati</taxon>
        <taxon>Pseudomonadota</taxon>
        <taxon>Alphaproteobacteria</taxon>
        <taxon>Acetobacterales</taxon>
        <taxon>Roseomonadaceae</taxon>
        <taxon>Roseomonas</taxon>
    </lineage>
</organism>
<feature type="signal peptide" evidence="2">
    <location>
        <begin position="1"/>
        <end position="38"/>
    </location>
</feature>
<sequence>MRLSFRRPVPRARARRAALGALPLAALLALAAPRAAHAFPDHTLTMVLPYSAGAGDATYRALADFLSRSLGQPVVVANRDGGSGVVGMRSVAAAAPDGHTFGLTPMTAIVVQPHLLRNAGIGPDSFDAVCGTNENVLGIVVRADSPVHTLPELVAEGKRRPMSFGSPGPNSLPQLAVWRVQRATGVEFNHIPYRGEAPHLNDVLGGRLDFSAAVVASAAEMIASGRMRLITVFSANRHPDFPDVPTAREQGIDALQFSQVGIYAPRGTPEPVLDRLEAACRAGIEDSEVRRVMAQGRVVPRYLPRAELSRMIREEYVNYGRILRELGVQPE</sequence>
<protein>
    <submittedName>
        <fullName evidence="3">Tripartite tricarboxylate transporter substrate binding protein</fullName>
    </submittedName>
</protein>
<dbReference type="InterPro" id="IPR042100">
    <property type="entry name" value="Bug_dom1"/>
</dbReference>
<evidence type="ECO:0000313" key="3">
    <source>
        <dbReference type="EMBL" id="MCK8784090.1"/>
    </source>
</evidence>
<reference evidence="3" key="1">
    <citation type="submission" date="2022-04" db="EMBL/GenBank/DDBJ databases">
        <title>Roseomonas acroporae sp. nov., isolated from coral Acropora digitifera.</title>
        <authorList>
            <person name="Sun H."/>
        </authorList>
    </citation>
    <scope>NUCLEOTIDE SEQUENCE</scope>
    <source>
        <strain evidence="3">NAR14</strain>
    </source>
</reference>
<evidence type="ECO:0000313" key="4">
    <source>
        <dbReference type="Proteomes" id="UP001139516"/>
    </source>
</evidence>
<keyword evidence="2" id="KW-0732">Signal</keyword>
<gene>
    <name evidence="3" type="ORF">M0638_06825</name>
</gene>
<keyword evidence="4" id="KW-1185">Reference proteome</keyword>
<feature type="chain" id="PRO_5040871504" evidence="2">
    <location>
        <begin position="39"/>
        <end position="331"/>
    </location>
</feature>
<dbReference type="AlphaFoldDB" id="A0A9X1Y6L1"/>
<comment type="caution">
    <text evidence="3">The sequence shown here is derived from an EMBL/GenBank/DDBJ whole genome shotgun (WGS) entry which is preliminary data.</text>
</comment>
<dbReference type="InterPro" id="IPR005064">
    <property type="entry name" value="BUG"/>
</dbReference>
<accession>A0A9X1Y6L1</accession>